<name>A0A1X7IGC3_9BACT</name>
<dbReference type="RefSeq" id="WP_143340772.1">
    <property type="nucleotide sequence ID" value="NZ_FXBB01000002.1"/>
</dbReference>
<evidence type="ECO:0000313" key="1">
    <source>
        <dbReference type="EMBL" id="SMG13862.1"/>
    </source>
</evidence>
<reference evidence="2" key="1">
    <citation type="submission" date="2017-04" db="EMBL/GenBank/DDBJ databases">
        <authorList>
            <person name="Varghese N."/>
            <person name="Submissions S."/>
        </authorList>
    </citation>
    <scope>NUCLEOTIDE SEQUENCE [LARGE SCALE GENOMIC DNA]</scope>
    <source>
        <strain evidence="2">USBA 82</strain>
    </source>
</reference>
<keyword evidence="2" id="KW-1185">Reference proteome</keyword>
<gene>
    <name evidence="1" type="ORF">SAMN06275492_10238</name>
</gene>
<proteinExistence type="predicted"/>
<dbReference type="Proteomes" id="UP000193355">
    <property type="component" value="Unassembled WGS sequence"/>
</dbReference>
<protein>
    <submittedName>
        <fullName evidence="1">Uncharacterized protein</fullName>
    </submittedName>
</protein>
<organism evidence="1 2">
    <name type="scientific">Dethiosulfovibrio salsuginis</name>
    <dbReference type="NCBI Taxonomy" id="561720"/>
    <lineage>
        <taxon>Bacteria</taxon>
        <taxon>Thermotogati</taxon>
        <taxon>Synergistota</taxon>
        <taxon>Synergistia</taxon>
        <taxon>Synergistales</taxon>
        <taxon>Dethiosulfovibrionaceae</taxon>
        <taxon>Dethiosulfovibrio</taxon>
    </lineage>
</organism>
<dbReference type="STRING" id="561720.SAMN06275492_10238"/>
<evidence type="ECO:0000313" key="2">
    <source>
        <dbReference type="Proteomes" id="UP000193355"/>
    </source>
</evidence>
<accession>A0A1X7IGC3</accession>
<dbReference type="AlphaFoldDB" id="A0A1X7IGC3"/>
<sequence length="475" mass="55608">MAQEIVLSALLERWKKDEGIKVLCAEYLRDSEAYRKIGEVQDREERVELRKLWTAMSDRYWVLLKSILMVMAKEGPETLSFGPKERLLLDGGFLSPGVTSFNEALPTWLSQDRPQDMFQYMTFTEYWQDFYAGLYNKEKRSGMEVFGDRMKDYKTSTDNAMKRASLSLKTILPQVPDCTKEKAEELVGKLEKNLEPFLERHMRTRKFREMEKKQCDETIERSNFFSFARNEIESLITKASRTIDGFGDDERRRFKGLVDDVVFFGSVYIHIRNEADRWDRTRDRNAAKFATESEGDRLVRLEEAIKGKGEMAGQMARMARTDTSPLCQQSVQKPMTFQEVSEILKRLVHLDEDMLRVPRVRMYGIPRVVIVPGQGYGAYDWTDNSFIMPLFPSHSAEKAVAYSLASFRWDADEDREFKNTYELLKENKGKSIKGLASSFSNDYYLWLTKERYGFRVLPREVRDWFKIKFDSEGVK</sequence>
<dbReference type="EMBL" id="FXBB01000002">
    <property type="protein sequence ID" value="SMG13862.1"/>
    <property type="molecule type" value="Genomic_DNA"/>
</dbReference>
<dbReference type="OrthoDB" id="3627at2"/>